<dbReference type="AlphaFoldDB" id="A0AAV6VI55"/>
<dbReference type="InterPro" id="IPR007110">
    <property type="entry name" value="Ig-like_dom"/>
</dbReference>
<keyword evidence="7" id="KW-0472">Membrane</keyword>
<evidence type="ECO:0000256" key="6">
    <source>
        <dbReference type="ARBA" id="ARBA00022989"/>
    </source>
</evidence>
<dbReference type="PROSITE" id="PS50835">
    <property type="entry name" value="IG_LIKE"/>
    <property type="match status" value="1"/>
</dbReference>
<evidence type="ECO:0000256" key="10">
    <source>
        <dbReference type="SAM" id="SignalP"/>
    </source>
</evidence>
<feature type="chain" id="PRO_5043395055" description="Ig-like domain-containing protein" evidence="10">
    <location>
        <begin position="20"/>
        <end position="122"/>
    </location>
</feature>
<dbReference type="Gene3D" id="2.60.40.10">
    <property type="entry name" value="Immunoglobulins"/>
    <property type="match status" value="1"/>
</dbReference>
<dbReference type="GO" id="GO:0007155">
    <property type="term" value="P:cell adhesion"/>
    <property type="evidence" value="ECO:0007669"/>
    <property type="project" value="UniProtKB-KW"/>
</dbReference>
<name>A0AAV6VI55_9ARAC</name>
<evidence type="ECO:0000256" key="8">
    <source>
        <dbReference type="ARBA" id="ARBA00023157"/>
    </source>
</evidence>
<sequence>MIKLCILVVLYSFCTVTIAIEPPVLQKPLMIPSELRLGERADVICTLRRGDLPVTFRWFFNNRPIEDEKLGKVASYDVRSSVYLMESLKAENVGNYTCEVTNKAGQDMASGQLLVEGELKLL</sequence>
<feature type="signal peptide" evidence="10">
    <location>
        <begin position="1"/>
        <end position="19"/>
    </location>
</feature>
<keyword evidence="8" id="KW-1015">Disulfide bond</keyword>
<keyword evidence="5" id="KW-0130">Cell adhesion</keyword>
<keyword evidence="9" id="KW-0393">Immunoglobulin domain</keyword>
<dbReference type="InterPro" id="IPR036179">
    <property type="entry name" value="Ig-like_dom_sf"/>
</dbReference>
<keyword evidence="13" id="KW-1185">Reference proteome</keyword>
<keyword evidence="2" id="KW-0812">Transmembrane</keyword>
<dbReference type="Proteomes" id="UP000827092">
    <property type="component" value="Unassembled WGS sequence"/>
</dbReference>
<evidence type="ECO:0000256" key="3">
    <source>
        <dbReference type="ARBA" id="ARBA00022729"/>
    </source>
</evidence>
<dbReference type="EMBL" id="JAFNEN010000080">
    <property type="protein sequence ID" value="KAG8195695.1"/>
    <property type="molecule type" value="Genomic_DNA"/>
</dbReference>
<comment type="caution">
    <text evidence="12">The sequence shown here is derived from an EMBL/GenBank/DDBJ whole genome shotgun (WGS) entry which is preliminary data.</text>
</comment>
<dbReference type="SMART" id="SM00409">
    <property type="entry name" value="IG"/>
    <property type="match status" value="1"/>
</dbReference>
<dbReference type="InterPro" id="IPR013098">
    <property type="entry name" value="Ig_I-set"/>
</dbReference>
<keyword evidence="3 10" id="KW-0732">Signal</keyword>
<feature type="domain" description="Ig-like" evidence="11">
    <location>
        <begin position="22"/>
        <end position="116"/>
    </location>
</feature>
<evidence type="ECO:0000313" key="13">
    <source>
        <dbReference type="Proteomes" id="UP000827092"/>
    </source>
</evidence>
<comment type="subcellular location">
    <subcellularLocation>
        <location evidence="1">Membrane</location>
        <topology evidence="1">Single-pass membrane protein</topology>
    </subcellularLocation>
</comment>
<evidence type="ECO:0000256" key="7">
    <source>
        <dbReference type="ARBA" id="ARBA00023136"/>
    </source>
</evidence>
<dbReference type="InterPro" id="IPR003599">
    <property type="entry name" value="Ig_sub"/>
</dbReference>
<dbReference type="FunFam" id="2.60.40.10:FF:000017">
    <property type="entry name" value="Down syndrome cell adhesion molecule b"/>
    <property type="match status" value="1"/>
</dbReference>
<evidence type="ECO:0000256" key="1">
    <source>
        <dbReference type="ARBA" id="ARBA00004167"/>
    </source>
</evidence>
<dbReference type="InterPro" id="IPR013783">
    <property type="entry name" value="Ig-like_fold"/>
</dbReference>
<evidence type="ECO:0000256" key="4">
    <source>
        <dbReference type="ARBA" id="ARBA00022737"/>
    </source>
</evidence>
<gene>
    <name evidence="12" type="ORF">JTE90_002959</name>
</gene>
<evidence type="ECO:0000259" key="11">
    <source>
        <dbReference type="PROSITE" id="PS50835"/>
    </source>
</evidence>
<evidence type="ECO:0000256" key="2">
    <source>
        <dbReference type="ARBA" id="ARBA00022692"/>
    </source>
</evidence>
<accession>A0AAV6VI55</accession>
<evidence type="ECO:0000313" key="12">
    <source>
        <dbReference type="EMBL" id="KAG8195695.1"/>
    </source>
</evidence>
<keyword evidence="6" id="KW-1133">Transmembrane helix</keyword>
<proteinExistence type="predicted"/>
<dbReference type="Pfam" id="PF07679">
    <property type="entry name" value="I-set"/>
    <property type="match status" value="1"/>
</dbReference>
<evidence type="ECO:0000256" key="9">
    <source>
        <dbReference type="ARBA" id="ARBA00023319"/>
    </source>
</evidence>
<reference evidence="12 13" key="1">
    <citation type="journal article" date="2022" name="Nat. Ecol. Evol.">
        <title>A masculinizing supergene underlies an exaggerated male reproductive morph in a spider.</title>
        <authorList>
            <person name="Hendrickx F."/>
            <person name="De Corte Z."/>
            <person name="Sonet G."/>
            <person name="Van Belleghem S.M."/>
            <person name="Kostlbacher S."/>
            <person name="Vangestel C."/>
        </authorList>
    </citation>
    <scope>NUCLEOTIDE SEQUENCE [LARGE SCALE GENOMIC DNA]</scope>
    <source>
        <strain evidence="12">W744_W776</strain>
    </source>
</reference>
<protein>
    <recommendedName>
        <fullName evidence="11">Ig-like domain-containing protein</fullName>
    </recommendedName>
</protein>
<evidence type="ECO:0000256" key="5">
    <source>
        <dbReference type="ARBA" id="ARBA00022889"/>
    </source>
</evidence>
<dbReference type="GO" id="GO:0016020">
    <property type="term" value="C:membrane"/>
    <property type="evidence" value="ECO:0007669"/>
    <property type="project" value="UniProtKB-SubCell"/>
</dbReference>
<organism evidence="12 13">
    <name type="scientific">Oedothorax gibbosus</name>
    <dbReference type="NCBI Taxonomy" id="931172"/>
    <lineage>
        <taxon>Eukaryota</taxon>
        <taxon>Metazoa</taxon>
        <taxon>Ecdysozoa</taxon>
        <taxon>Arthropoda</taxon>
        <taxon>Chelicerata</taxon>
        <taxon>Arachnida</taxon>
        <taxon>Araneae</taxon>
        <taxon>Araneomorphae</taxon>
        <taxon>Entelegynae</taxon>
        <taxon>Araneoidea</taxon>
        <taxon>Linyphiidae</taxon>
        <taxon>Erigoninae</taxon>
        <taxon>Oedothorax</taxon>
    </lineage>
</organism>
<keyword evidence="4" id="KW-0677">Repeat</keyword>
<dbReference type="SUPFAM" id="SSF48726">
    <property type="entry name" value="Immunoglobulin"/>
    <property type="match status" value="1"/>
</dbReference>